<keyword evidence="7" id="KW-1185">Reference proteome</keyword>
<evidence type="ECO:0000256" key="3">
    <source>
        <dbReference type="ARBA" id="ARBA00022448"/>
    </source>
</evidence>
<gene>
    <name evidence="6" type="ORF">M5G17_11045</name>
</gene>
<dbReference type="RefSeq" id="WP_273892947.1">
    <property type="nucleotide sequence ID" value="NZ_JAMDGP010000033.1"/>
</dbReference>
<sequence length="420" mass="45171">MNAINRLAAAISLTCLLPLSAIAAENGTVEVTHWWTSGGEAAAVKTLREQVEKDGFTWKDNAVAGGGGAAAMTVLKTRAVAGNPPGAAQIKGPDIQEWGSLGLLTNLDDVAKANNWDALLPQKVAQIMQYDGHYVAVPVNIHRVNWLWINPQVFDKAGAKVPTTLDELFVAADKLKAAGFIPLAHGGQPWQDSTVFEDLVLSILGPLGYHKAFVELDESTLTGAKMVEVFKTLQRLGTYMDANRAGRDWNIAAAEVINGKAGMQIMGDWAKSEWTAAGKVAGKDYQCVAFPGTQGSFAYNIDSLAMFKLKNDNDIKAQNDLAKVALEPQFQTVFNQNKGSLPVRQDMDMSQFDACTQKSKVDFEDAEKGDGLQPSMAHNMATTLAVQGAIFDVVTNFFNDPKADPATAVKQLNSAIKSAK</sequence>
<comment type="subcellular location">
    <subcellularLocation>
        <location evidence="1">Cell envelope</location>
    </subcellularLocation>
</comment>
<evidence type="ECO:0000313" key="6">
    <source>
        <dbReference type="EMBL" id="MDD1014210.1"/>
    </source>
</evidence>
<keyword evidence="4 5" id="KW-0732">Signal</keyword>
<dbReference type="PANTHER" id="PTHR43649:SF28">
    <property type="entry name" value="BINDING PROTEIN COMPONENT OF ABC SUGAR TRANSPORTER-RELATED"/>
    <property type="match status" value="1"/>
</dbReference>
<keyword evidence="3" id="KW-0813">Transport</keyword>
<evidence type="ECO:0000256" key="2">
    <source>
        <dbReference type="ARBA" id="ARBA00008520"/>
    </source>
</evidence>
<evidence type="ECO:0000313" key="7">
    <source>
        <dbReference type="Proteomes" id="UP001148184"/>
    </source>
</evidence>
<name>A0ABT5P7E1_9PSED</name>
<protein>
    <submittedName>
        <fullName evidence="6">ABC transporter substrate-binding protein</fullName>
    </submittedName>
</protein>
<dbReference type="InterPro" id="IPR050490">
    <property type="entry name" value="Bact_solute-bd_prot1"/>
</dbReference>
<dbReference type="Proteomes" id="UP001148184">
    <property type="component" value="Unassembled WGS sequence"/>
</dbReference>
<organism evidence="6 7">
    <name type="scientific">Pseudomonas rubra</name>
    <dbReference type="NCBI Taxonomy" id="2942627"/>
    <lineage>
        <taxon>Bacteria</taxon>
        <taxon>Pseudomonadati</taxon>
        <taxon>Pseudomonadota</taxon>
        <taxon>Gammaproteobacteria</taxon>
        <taxon>Pseudomonadales</taxon>
        <taxon>Pseudomonadaceae</taxon>
        <taxon>Pseudomonas</taxon>
    </lineage>
</organism>
<evidence type="ECO:0000256" key="5">
    <source>
        <dbReference type="SAM" id="SignalP"/>
    </source>
</evidence>
<feature type="signal peptide" evidence="5">
    <location>
        <begin position="1"/>
        <end position="23"/>
    </location>
</feature>
<reference evidence="6 7" key="1">
    <citation type="submission" date="2022-05" db="EMBL/GenBank/DDBJ databases">
        <title>Novel Pseudomonas spp. Isolated from a Rainbow Trout Aquaculture Facility.</title>
        <authorList>
            <person name="Testerman T."/>
            <person name="Graf J."/>
        </authorList>
    </citation>
    <scope>NUCLEOTIDE SEQUENCE [LARGE SCALE GENOMIC DNA]</scope>
    <source>
        <strain evidence="6 7">ID1025</strain>
    </source>
</reference>
<dbReference type="EMBL" id="JAMDGZ010000021">
    <property type="protein sequence ID" value="MDD1014210.1"/>
    <property type="molecule type" value="Genomic_DNA"/>
</dbReference>
<accession>A0ABT5P7E1</accession>
<comment type="similarity">
    <text evidence="2">Belongs to the bacterial solute-binding protein 1 family.</text>
</comment>
<proteinExistence type="inferred from homology"/>
<evidence type="ECO:0000256" key="1">
    <source>
        <dbReference type="ARBA" id="ARBA00004196"/>
    </source>
</evidence>
<feature type="chain" id="PRO_5047216484" evidence="5">
    <location>
        <begin position="24"/>
        <end position="420"/>
    </location>
</feature>
<dbReference type="Gene3D" id="3.40.190.10">
    <property type="entry name" value="Periplasmic binding protein-like II"/>
    <property type="match status" value="2"/>
</dbReference>
<dbReference type="SUPFAM" id="SSF53850">
    <property type="entry name" value="Periplasmic binding protein-like II"/>
    <property type="match status" value="1"/>
</dbReference>
<comment type="caution">
    <text evidence="6">The sequence shown here is derived from an EMBL/GenBank/DDBJ whole genome shotgun (WGS) entry which is preliminary data.</text>
</comment>
<evidence type="ECO:0000256" key="4">
    <source>
        <dbReference type="ARBA" id="ARBA00022729"/>
    </source>
</evidence>
<dbReference type="PANTHER" id="PTHR43649">
    <property type="entry name" value="ARABINOSE-BINDING PROTEIN-RELATED"/>
    <property type="match status" value="1"/>
</dbReference>